<dbReference type="Gene3D" id="3.30.505.10">
    <property type="entry name" value="SH2 domain"/>
    <property type="match status" value="1"/>
</dbReference>
<evidence type="ECO:0000313" key="9">
    <source>
        <dbReference type="EMBL" id="KER22906.1"/>
    </source>
</evidence>
<dbReference type="CDD" id="cd11765">
    <property type="entry name" value="SH3_Nck_1"/>
    <property type="match status" value="1"/>
</dbReference>
<dbReference type="FunFam" id="2.30.30.40:FF:000110">
    <property type="entry name" value="Cytoplasmic protein"/>
    <property type="match status" value="1"/>
</dbReference>
<evidence type="ECO:0000256" key="2">
    <source>
        <dbReference type="ARBA" id="ARBA00022999"/>
    </source>
</evidence>
<dbReference type="InterPro" id="IPR000980">
    <property type="entry name" value="SH2"/>
</dbReference>
<feature type="domain" description="SH3" evidence="7">
    <location>
        <begin position="460"/>
        <end position="522"/>
    </location>
</feature>
<dbReference type="SMART" id="SM00252">
    <property type="entry name" value="SH2"/>
    <property type="match status" value="1"/>
</dbReference>
<evidence type="ECO:0000259" key="7">
    <source>
        <dbReference type="PROSITE" id="PS50002"/>
    </source>
</evidence>
<protein>
    <recommendedName>
        <fullName evidence="11">SH3 domain protein</fullName>
    </recommendedName>
</protein>
<dbReference type="GO" id="GO:0030971">
    <property type="term" value="F:receptor tyrosine kinase binding"/>
    <property type="evidence" value="ECO:0007669"/>
    <property type="project" value="TreeGrafter"/>
</dbReference>
<organism evidence="9 10">
    <name type="scientific">Opisthorchis viverrini</name>
    <name type="common">Southeast Asian liver fluke</name>
    <dbReference type="NCBI Taxonomy" id="6198"/>
    <lineage>
        <taxon>Eukaryota</taxon>
        <taxon>Metazoa</taxon>
        <taxon>Spiralia</taxon>
        <taxon>Lophotrochozoa</taxon>
        <taxon>Platyhelminthes</taxon>
        <taxon>Trematoda</taxon>
        <taxon>Digenea</taxon>
        <taxon>Opisthorchiida</taxon>
        <taxon>Opisthorchiata</taxon>
        <taxon>Opisthorchiidae</taxon>
        <taxon>Opisthorchis</taxon>
    </lineage>
</organism>
<feature type="domain" description="Integrase catalytic" evidence="8">
    <location>
        <begin position="1"/>
        <end position="119"/>
    </location>
</feature>
<dbReference type="GO" id="GO:0003676">
    <property type="term" value="F:nucleic acid binding"/>
    <property type="evidence" value="ECO:0007669"/>
    <property type="project" value="InterPro"/>
</dbReference>
<dbReference type="Gene3D" id="3.30.420.10">
    <property type="entry name" value="Ribonuclease H-like superfamily/Ribonuclease H"/>
    <property type="match status" value="1"/>
</dbReference>
<sequence>MNHITAEATISNLHVFSHFEVPNIIVSDNGGAFTSAKFSDFCQENAIKHVRSPPFHPQSNGQVEKLVDTFKRALQKLKGERTTPEIIKTFLLSYRATPNVNAPHVIAKFDYKAADSHELGIQKGERLTVLDDTQKWWRVMNAQGATGYVPSNYVKRSKQGIFSSLRNTLGRGKSRHEGSITYSLSGKPNSSPIPDNNDIDGRRSKHGSVDSLGDKFHKLNSSADVLASSGFSEGDMLSRSAATTFNRCSNAVYNPRMEMAKQSRSMRDPLYDRTHDFDNVRADGWGSLAIHNPQIQSSAKRPISSQGGQTSTQNGRHEHLDSQRFPPSVLQPEVSETPTVGLLICQALFAYPANQPDELSIERGDRIQVVEKSSDGWWRGVLVDQDRQSRMGWFPSNYVTLDLSKNLARSKTTAARETTMNSVPGVHPSQAPLPIPSAAVTGQTALQGGQMLPSVSKPVTIVERVLTLYPFTRNQNEELSFDTNEVLEIIEKPPDDPDWWRCRNARGETGLVPRNYVSLLPSGPASSLGEHAVPQDTGQFSFPVQPTEPGQSSASEELRLTYAVSSTTTHAHMEQPWFWGSISRAECESMLTQFGKPGEFVIRDSESHPGDLTVTMNAGSKARNFKVRMERGQYHIGQKVFPSVNELIQHYCTHPIFKNESEKLYLTRPFVHPGRT</sequence>
<evidence type="ECO:0008006" key="11">
    <source>
        <dbReference type="Google" id="ProtNLM"/>
    </source>
</evidence>
<proteinExistence type="predicted"/>
<dbReference type="OrthoDB" id="26539at2759"/>
<keyword evidence="2 3" id="KW-0727">SH2 domain</keyword>
<dbReference type="SUPFAM" id="SSF53098">
    <property type="entry name" value="Ribonuclease H-like"/>
    <property type="match status" value="1"/>
</dbReference>
<feature type="domain" description="SH3" evidence="7">
    <location>
        <begin position="100"/>
        <end position="159"/>
    </location>
</feature>
<dbReference type="GO" id="GO:0035591">
    <property type="term" value="F:signaling adaptor activity"/>
    <property type="evidence" value="ECO:0007669"/>
    <property type="project" value="TreeGrafter"/>
</dbReference>
<keyword evidence="10" id="KW-1185">Reference proteome</keyword>
<evidence type="ECO:0000256" key="4">
    <source>
        <dbReference type="PROSITE-ProRule" id="PRU00192"/>
    </source>
</evidence>
<dbReference type="GO" id="GO:0048013">
    <property type="term" value="P:ephrin receptor signaling pathway"/>
    <property type="evidence" value="ECO:0007669"/>
    <property type="project" value="TreeGrafter"/>
</dbReference>
<dbReference type="InterPro" id="IPR036028">
    <property type="entry name" value="SH3-like_dom_sf"/>
</dbReference>
<dbReference type="Pfam" id="PF00017">
    <property type="entry name" value="SH2"/>
    <property type="match status" value="1"/>
</dbReference>
<evidence type="ECO:0000259" key="6">
    <source>
        <dbReference type="PROSITE" id="PS50001"/>
    </source>
</evidence>
<dbReference type="Pfam" id="PF00018">
    <property type="entry name" value="SH3_1"/>
    <property type="match status" value="3"/>
</dbReference>
<dbReference type="InterPro" id="IPR036860">
    <property type="entry name" value="SH2_dom_sf"/>
</dbReference>
<evidence type="ECO:0000256" key="5">
    <source>
        <dbReference type="SAM" id="MobiDB-lite"/>
    </source>
</evidence>
<dbReference type="PROSITE" id="PS50002">
    <property type="entry name" value="SH3"/>
    <property type="match status" value="3"/>
</dbReference>
<dbReference type="InterPro" id="IPR036397">
    <property type="entry name" value="RNaseH_sf"/>
</dbReference>
<feature type="domain" description="SH2" evidence="6">
    <location>
        <begin position="577"/>
        <end position="670"/>
    </location>
</feature>
<dbReference type="InterPro" id="IPR051184">
    <property type="entry name" value="Tyrosine-phos_adapter"/>
</dbReference>
<dbReference type="PANTHER" id="PTHR19969">
    <property type="entry name" value="SH2-SH3 ADAPTOR PROTEIN-RELATED"/>
    <property type="match status" value="1"/>
</dbReference>
<dbReference type="GeneID" id="20323258"/>
<dbReference type="PRINTS" id="PR00452">
    <property type="entry name" value="SH3DOMAIN"/>
</dbReference>
<dbReference type="InterPro" id="IPR012337">
    <property type="entry name" value="RNaseH-like_sf"/>
</dbReference>
<feature type="region of interest" description="Disordered" evidence="5">
    <location>
        <begin position="295"/>
        <end position="331"/>
    </location>
</feature>
<feature type="compositionally biased region" description="Polar residues" evidence="5">
    <location>
        <begin position="295"/>
        <end position="314"/>
    </location>
</feature>
<evidence type="ECO:0000259" key="8">
    <source>
        <dbReference type="PROSITE" id="PS50994"/>
    </source>
</evidence>
<dbReference type="PRINTS" id="PR00401">
    <property type="entry name" value="SH2DOMAIN"/>
</dbReference>
<dbReference type="PANTHER" id="PTHR19969:SF14">
    <property type="entry name" value="DREADLOCKS, ISOFORM B"/>
    <property type="match status" value="1"/>
</dbReference>
<gene>
    <name evidence="9" type="ORF">T265_09079</name>
</gene>
<dbReference type="KEGG" id="ovi:T265_09079"/>
<name>A0A074Z6T7_OPIVI</name>
<dbReference type="InterPro" id="IPR001452">
    <property type="entry name" value="SH3_domain"/>
</dbReference>
<dbReference type="PROSITE" id="PS50001">
    <property type="entry name" value="SH2"/>
    <property type="match status" value="1"/>
</dbReference>
<dbReference type="GO" id="GO:0015074">
    <property type="term" value="P:DNA integration"/>
    <property type="evidence" value="ECO:0007669"/>
    <property type="project" value="InterPro"/>
</dbReference>
<dbReference type="RefSeq" id="XP_009173328.1">
    <property type="nucleotide sequence ID" value="XM_009175064.1"/>
</dbReference>
<dbReference type="STRING" id="6198.A0A074Z6T7"/>
<dbReference type="SUPFAM" id="SSF55550">
    <property type="entry name" value="SH2 domain"/>
    <property type="match status" value="1"/>
</dbReference>
<dbReference type="SMART" id="SM00326">
    <property type="entry name" value="SH3"/>
    <property type="match status" value="3"/>
</dbReference>
<dbReference type="PROSITE" id="PS50994">
    <property type="entry name" value="INTEGRASE"/>
    <property type="match status" value="1"/>
</dbReference>
<feature type="compositionally biased region" description="Polar residues" evidence="5">
    <location>
        <begin position="180"/>
        <end position="194"/>
    </location>
</feature>
<accession>A0A074Z6T7</accession>
<feature type="region of interest" description="Disordered" evidence="5">
    <location>
        <begin position="166"/>
        <end position="213"/>
    </location>
</feature>
<feature type="domain" description="SH3" evidence="7">
    <location>
        <begin position="340"/>
        <end position="404"/>
    </location>
</feature>
<dbReference type="GO" id="GO:0016477">
    <property type="term" value="P:cell migration"/>
    <property type="evidence" value="ECO:0007669"/>
    <property type="project" value="TreeGrafter"/>
</dbReference>
<evidence type="ECO:0000256" key="1">
    <source>
        <dbReference type="ARBA" id="ARBA00022443"/>
    </source>
</evidence>
<dbReference type="AlphaFoldDB" id="A0A074Z6T7"/>
<evidence type="ECO:0000313" key="10">
    <source>
        <dbReference type="Proteomes" id="UP000054324"/>
    </source>
</evidence>
<keyword evidence="1 4" id="KW-0728">SH3 domain</keyword>
<evidence type="ECO:0000256" key="3">
    <source>
        <dbReference type="PROSITE-ProRule" id="PRU00191"/>
    </source>
</evidence>
<dbReference type="CDD" id="cd11767">
    <property type="entry name" value="SH3_Nck_3"/>
    <property type="match status" value="1"/>
</dbReference>
<dbReference type="Gene3D" id="2.30.30.40">
    <property type="entry name" value="SH3 Domains"/>
    <property type="match status" value="3"/>
</dbReference>
<dbReference type="CTD" id="20323258"/>
<dbReference type="GO" id="GO:0005737">
    <property type="term" value="C:cytoplasm"/>
    <property type="evidence" value="ECO:0007669"/>
    <property type="project" value="TreeGrafter"/>
</dbReference>
<dbReference type="SUPFAM" id="SSF50044">
    <property type="entry name" value="SH3-domain"/>
    <property type="match status" value="3"/>
</dbReference>
<dbReference type="EMBL" id="KL596873">
    <property type="protein sequence ID" value="KER22906.1"/>
    <property type="molecule type" value="Genomic_DNA"/>
</dbReference>
<reference evidence="9 10" key="1">
    <citation type="submission" date="2013-11" db="EMBL/GenBank/DDBJ databases">
        <title>Opisthorchis viverrini - life in the bile duct.</title>
        <authorList>
            <person name="Young N.D."/>
            <person name="Nagarajan N."/>
            <person name="Lin S.J."/>
            <person name="Korhonen P.K."/>
            <person name="Jex A.R."/>
            <person name="Hall R.S."/>
            <person name="Safavi-Hemami H."/>
            <person name="Kaewkong W."/>
            <person name="Bertrand D."/>
            <person name="Gao S."/>
            <person name="Seet Q."/>
            <person name="Wongkham S."/>
            <person name="Teh B.T."/>
            <person name="Wongkham C."/>
            <person name="Intapan P.M."/>
            <person name="Maleewong W."/>
            <person name="Yang X."/>
            <person name="Hu M."/>
            <person name="Wang Z."/>
            <person name="Hofmann A."/>
            <person name="Sternberg P.W."/>
            <person name="Tan P."/>
            <person name="Wang J."/>
            <person name="Gasser R.B."/>
        </authorList>
    </citation>
    <scope>NUCLEOTIDE SEQUENCE [LARGE SCALE GENOMIC DNA]</scope>
</reference>
<dbReference type="Proteomes" id="UP000054324">
    <property type="component" value="Unassembled WGS sequence"/>
</dbReference>
<dbReference type="InterPro" id="IPR001584">
    <property type="entry name" value="Integrase_cat-core"/>
</dbReference>